<keyword evidence="2 5" id="KW-0812">Transmembrane</keyword>
<accession>A0A0N7ZBL2</accession>
<evidence type="ECO:0000256" key="3">
    <source>
        <dbReference type="ARBA" id="ARBA00022989"/>
    </source>
</evidence>
<proteinExistence type="predicted"/>
<dbReference type="PANTHER" id="PTHR11662">
    <property type="entry name" value="SOLUTE CARRIER FAMILY 17"/>
    <property type="match status" value="1"/>
</dbReference>
<dbReference type="SUPFAM" id="SSF103473">
    <property type="entry name" value="MFS general substrate transporter"/>
    <property type="match status" value="1"/>
</dbReference>
<dbReference type="PANTHER" id="PTHR11662:SF399">
    <property type="entry name" value="FI19708P1-RELATED"/>
    <property type="match status" value="1"/>
</dbReference>
<name>A0A0N7ZBL2_SCYOL</name>
<evidence type="ECO:0000256" key="1">
    <source>
        <dbReference type="ARBA" id="ARBA00004141"/>
    </source>
</evidence>
<dbReference type="InterPro" id="IPR036259">
    <property type="entry name" value="MFS_trans_sf"/>
</dbReference>
<dbReference type="Pfam" id="PF07690">
    <property type="entry name" value="MFS_1"/>
    <property type="match status" value="1"/>
</dbReference>
<evidence type="ECO:0000313" key="6">
    <source>
        <dbReference type="EMBL" id="JAI61960.1"/>
    </source>
</evidence>
<evidence type="ECO:0008006" key="7">
    <source>
        <dbReference type="Google" id="ProtNLM"/>
    </source>
</evidence>
<evidence type="ECO:0000256" key="4">
    <source>
        <dbReference type="ARBA" id="ARBA00023136"/>
    </source>
</evidence>
<dbReference type="GO" id="GO:0016020">
    <property type="term" value="C:membrane"/>
    <property type="evidence" value="ECO:0007669"/>
    <property type="project" value="UniProtKB-SubCell"/>
</dbReference>
<dbReference type="InterPro" id="IPR050382">
    <property type="entry name" value="MFS_Na/Anion_cotransporter"/>
</dbReference>
<evidence type="ECO:0000256" key="5">
    <source>
        <dbReference type="SAM" id="Phobius"/>
    </source>
</evidence>
<dbReference type="EMBL" id="GDRN01081709">
    <property type="protein sequence ID" value="JAI61960.1"/>
    <property type="molecule type" value="Transcribed_RNA"/>
</dbReference>
<organism evidence="6">
    <name type="scientific">Scylla olivacea</name>
    <name type="common">Orange mud crab</name>
    <name type="synonym">Cancer olivacea</name>
    <dbReference type="NCBI Taxonomy" id="85551"/>
    <lineage>
        <taxon>Eukaryota</taxon>
        <taxon>Metazoa</taxon>
        <taxon>Ecdysozoa</taxon>
        <taxon>Arthropoda</taxon>
        <taxon>Crustacea</taxon>
        <taxon>Multicrustacea</taxon>
        <taxon>Malacostraca</taxon>
        <taxon>Eumalacostraca</taxon>
        <taxon>Eucarida</taxon>
        <taxon>Decapoda</taxon>
        <taxon>Pleocyemata</taxon>
        <taxon>Brachyura</taxon>
        <taxon>Eubrachyura</taxon>
        <taxon>Portunoidea</taxon>
        <taxon>Portunidae</taxon>
        <taxon>Portuninae</taxon>
        <taxon>Scylla</taxon>
    </lineage>
</organism>
<reference evidence="6" key="1">
    <citation type="submission" date="2015-09" db="EMBL/GenBank/DDBJ databases">
        <title>Scylla olivacea transcriptome.</title>
        <authorList>
            <person name="Ikhwanuddin M."/>
        </authorList>
    </citation>
    <scope>NUCLEOTIDE SEQUENCE</scope>
</reference>
<dbReference type="GO" id="GO:0006820">
    <property type="term" value="P:monoatomic anion transport"/>
    <property type="evidence" value="ECO:0007669"/>
    <property type="project" value="TreeGrafter"/>
</dbReference>
<feature type="transmembrane region" description="Helical" evidence="5">
    <location>
        <begin position="27"/>
        <end position="47"/>
    </location>
</feature>
<dbReference type="AlphaFoldDB" id="A0A0N7ZBL2"/>
<feature type="transmembrane region" description="Helical" evidence="5">
    <location>
        <begin position="67"/>
        <end position="86"/>
    </location>
</feature>
<keyword evidence="3 5" id="KW-1133">Transmembrane helix</keyword>
<dbReference type="InterPro" id="IPR011701">
    <property type="entry name" value="MFS"/>
</dbReference>
<sequence>MHIQSFEKDIKSAEVVPLPKKEIVLSLPFWALVVGALGYDFGFYTLLTELPTYLKNIQHFDMGENGLMSAMPFLVMWLWGYVWGSLMDRLTAANKISLIAIRRLSMALGE</sequence>
<comment type="subcellular location">
    <subcellularLocation>
        <location evidence="1">Membrane</location>
        <topology evidence="1">Multi-pass membrane protein</topology>
    </subcellularLocation>
</comment>
<keyword evidence="4 5" id="KW-0472">Membrane</keyword>
<protein>
    <recommendedName>
        <fullName evidence="7">Major facilitator superfamily (MFS) profile domain-containing protein</fullName>
    </recommendedName>
</protein>
<dbReference type="Gene3D" id="1.20.1250.20">
    <property type="entry name" value="MFS general substrate transporter like domains"/>
    <property type="match status" value="1"/>
</dbReference>
<evidence type="ECO:0000256" key="2">
    <source>
        <dbReference type="ARBA" id="ARBA00022692"/>
    </source>
</evidence>
<dbReference type="GO" id="GO:0022857">
    <property type="term" value="F:transmembrane transporter activity"/>
    <property type="evidence" value="ECO:0007669"/>
    <property type="project" value="InterPro"/>
</dbReference>